<gene>
    <name evidence="2" type="ORF">JEOPIN946_00370</name>
</gene>
<name>A0A6V7R5W8_9BACL</name>
<keyword evidence="1" id="KW-1133">Transmembrane helix</keyword>
<evidence type="ECO:0000313" key="3">
    <source>
        <dbReference type="Proteomes" id="UP000588186"/>
    </source>
</evidence>
<comment type="caution">
    <text evidence="2">The sequence shown here is derived from an EMBL/GenBank/DDBJ whole genome shotgun (WGS) entry which is preliminary data.</text>
</comment>
<dbReference type="AlphaFoldDB" id="A0A6V7R5W8"/>
<keyword evidence="3" id="KW-1185">Reference proteome</keyword>
<dbReference type="EMBL" id="CAJEWB010000005">
    <property type="protein sequence ID" value="CAD2072272.1"/>
    <property type="molecule type" value="Genomic_DNA"/>
</dbReference>
<proteinExistence type="predicted"/>
<evidence type="ECO:0000313" key="2">
    <source>
        <dbReference type="EMBL" id="CAD2072272.1"/>
    </source>
</evidence>
<dbReference type="RefSeq" id="WP_186076354.1">
    <property type="nucleotide sequence ID" value="NZ_CAJEWB010000005.1"/>
</dbReference>
<keyword evidence="1" id="KW-0812">Transmembrane</keyword>
<feature type="transmembrane region" description="Helical" evidence="1">
    <location>
        <begin position="6"/>
        <end position="27"/>
    </location>
</feature>
<keyword evidence="1" id="KW-0472">Membrane</keyword>
<organism evidence="2 3">
    <name type="scientific">Phocicoccus pinnipedialis</name>
    <dbReference type="NCBI Taxonomy" id="110845"/>
    <lineage>
        <taxon>Bacteria</taxon>
        <taxon>Bacillati</taxon>
        <taxon>Bacillota</taxon>
        <taxon>Bacilli</taxon>
        <taxon>Bacillales</taxon>
        <taxon>Salinicoccaceae</taxon>
        <taxon>Phocicoccus</taxon>
    </lineage>
</organism>
<evidence type="ECO:0000256" key="1">
    <source>
        <dbReference type="SAM" id="Phobius"/>
    </source>
</evidence>
<reference evidence="2 3" key="1">
    <citation type="submission" date="2020-07" db="EMBL/GenBank/DDBJ databases">
        <authorList>
            <person name="Criscuolo A."/>
        </authorList>
    </citation>
    <scope>NUCLEOTIDE SEQUENCE [LARGE SCALE GENOMIC DNA]</scope>
    <source>
        <strain evidence="2">CIP107946</strain>
    </source>
</reference>
<accession>A0A6V7R5W8</accession>
<dbReference type="Proteomes" id="UP000588186">
    <property type="component" value="Unassembled WGS sequence"/>
</dbReference>
<protein>
    <submittedName>
        <fullName evidence="2">Uncharacterized protein</fullName>
    </submittedName>
</protein>
<sequence>MIQTDISAMPIWQTAIILLIAAAVYFMGIHENRKLHINQLNATVNIDSKMKRIEDIRKLSVDYLREAYDMKAFINTMINKGEFENGDYDMLYKLLNNLQYKRDELLLYFSELDDEDNDGVIRNLTNGAFKTPVNLTSEIIKEGKNNFREKYNNEFNLVRNDYRERIGAFLNKQWNEIYDETKRI</sequence>